<comment type="caution">
    <text evidence="1">The sequence shown here is derived from an EMBL/GenBank/DDBJ whole genome shotgun (WGS) entry which is preliminary data.</text>
</comment>
<dbReference type="Proteomes" id="UP001139011">
    <property type="component" value="Unassembled WGS sequence"/>
</dbReference>
<dbReference type="EMBL" id="JAIWJX010000002">
    <property type="protein sequence ID" value="MCK6255856.1"/>
    <property type="molecule type" value="Genomic_DNA"/>
</dbReference>
<reference evidence="1" key="1">
    <citation type="submission" date="2021-09" db="EMBL/GenBank/DDBJ databases">
        <title>Genome analysis of Fictibacillus sp. KIGAM418 isolated from marine sediment.</title>
        <authorList>
            <person name="Seo M.-J."/>
            <person name="Cho E.-S."/>
            <person name="Hwang C.Y."/>
        </authorList>
    </citation>
    <scope>NUCLEOTIDE SEQUENCE</scope>
    <source>
        <strain evidence="1">KIGAM418</strain>
    </source>
</reference>
<keyword evidence="2" id="KW-1185">Reference proteome</keyword>
<accession>A0A9X1X953</accession>
<proteinExistence type="predicted"/>
<protein>
    <submittedName>
        <fullName evidence="1">Uncharacterized protein</fullName>
    </submittedName>
</protein>
<dbReference type="AlphaFoldDB" id="A0A9X1X953"/>
<name>A0A9X1X953_9BACL</name>
<evidence type="ECO:0000313" key="1">
    <source>
        <dbReference type="EMBL" id="MCK6255856.1"/>
    </source>
</evidence>
<organism evidence="1 2">
    <name type="scientific">Fictibacillus marinisediminis</name>
    <dbReference type="NCBI Taxonomy" id="2878389"/>
    <lineage>
        <taxon>Bacteria</taxon>
        <taxon>Bacillati</taxon>
        <taxon>Bacillota</taxon>
        <taxon>Bacilli</taxon>
        <taxon>Bacillales</taxon>
        <taxon>Fictibacillaceae</taxon>
        <taxon>Fictibacillus</taxon>
    </lineage>
</organism>
<gene>
    <name evidence="1" type="ORF">LCY76_04460</name>
</gene>
<sequence>MKMITWLGALLGGAIGFFQALIVMFM</sequence>
<evidence type="ECO:0000313" key="2">
    <source>
        <dbReference type="Proteomes" id="UP001139011"/>
    </source>
</evidence>